<evidence type="ECO:0000256" key="1">
    <source>
        <dbReference type="ARBA" id="ARBA00004429"/>
    </source>
</evidence>
<keyword evidence="15" id="KW-0829">Tyrosine-protein kinase</keyword>
<proteinExistence type="inferred from homology"/>
<dbReference type="GO" id="GO:0005886">
    <property type="term" value="C:plasma membrane"/>
    <property type="evidence" value="ECO:0007669"/>
    <property type="project" value="UniProtKB-SubCell"/>
</dbReference>
<sequence>MDLKDYLRILRHRWLLIVAITAGTAALAHGYTLITQPVYQSTGQLFVAVTGGDSVGDLNQGNAFAQSRVASYVILATGSTVRSTVADRLDLDPASLIGTISASNPAQSVLIDISAVDSDPVAAARIANTAAQVLVDLVDDVESANEVDSPGALGDPTPVGLTIVEQASPPRSPIAPNVLQNLAVGVFTGLALGVGITLLIEVLDTRLRGRSAIEKLTDTSILGAFHTEPADAAQLILGSTESYSRRAESFRQLRTHLQFASIDGGLRSVMVTSSVPGEGKSTTSANLALVLAEAGNSVLLVDADLRRPRQHEMFGLEDAVGLTTVLTGRISLGDAVQAVNGAGRLAVLTSGELPPNPSELLGSAAMERALSEMERAYDVVVIDTPPLINVSDPTALSTLASGVLLVASADGRLHRDQLRQSLENLSFVQAKLLGVVLNRVEVARGEQSSSYAYYHRTAPTRRPRRTTA</sequence>
<evidence type="ECO:0000256" key="5">
    <source>
        <dbReference type="ARBA" id="ARBA00011903"/>
    </source>
</evidence>
<evidence type="ECO:0000256" key="13">
    <source>
        <dbReference type="ARBA" id="ARBA00022989"/>
    </source>
</evidence>
<evidence type="ECO:0000259" key="18">
    <source>
        <dbReference type="Pfam" id="PF13614"/>
    </source>
</evidence>
<evidence type="ECO:0000313" key="19">
    <source>
        <dbReference type="EMBL" id="ROR81442.1"/>
    </source>
</evidence>
<dbReference type="InterPro" id="IPR027417">
    <property type="entry name" value="P-loop_NTPase"/>
</dbReference>
<dbReference type="RefSeq" id="WP_085510597.1">
    <property type="nucleotide sequence ID" value="NZ_FXAP01000001.1"/>
</dbReference>
<evidence type="ECO:0000256" key="15">
    <source>
        <dbReference type="ARBA" id="ARBA00023137"/>
    </source>
</evidence>
<dbReference type="Proteomes" id="UP000266915">
    <property type="component" value="Unassembled WGS sequence"/>
</dbReference>
<dbReference type="AlphaFoldDB" id="A0A3N2C1T7"/>
<dbReference type="EC" id="2.7.10.2" evidence="5"/>
<comment type="similarity">
    <text evidence="2">Belongs to the CpsC/CapA family.</text>
</comment>
<evidence type="ECO:0000256" key="8">
    <source>
        <dbReference type="ARBA" id="ARBA00022679"/>
    </source>
</evidence>
<accession>A0A3N2C1T7</accession>
<keyword evidence="20" id="KW-1185">Reference proteome</keyword>
<keyword evidence="10" id="KW-0547">Nucleotide-binding</keyword>
<dbReference type="InterPro" id="IPR003856">
    <property type="entry name" value="LPS_length_determ_N"/>
</dbReference>
<evidence type="ECO:0000313" key="20">
    <source>
        <dbReference type="Proteomes" id="UP000266915"/>
    </source>
</evidence>
<keyword evidence="8" id="KW-0808">Transferase</keyword>
<dbReference type="Pfam" id="PF02706">
    <property type="entry name" value="Wzz"/>
    <property type="match status" value="1"/>
</dbReference>
<dbReference type="GO" id="GO:0004715">
    <property type="term" value="F:non-membrane spanning protein tyrosine kinase activity"/>
    <property type="evidence" value="ECO:0007669"/>
    <property type="project" value="UniProtKB-EC"/>
</dbReference>
<organism evidence="19 20">
    <name type="scientific">Plantibacter flavus</name>
    <dbReference type="NCBI Taxonomy" id="150123"/>
    <lineage>
        <taxon>Bacteria</taxon>
        <taxon>Bacillati</taxon>
        <taxon>Actinomycetota</taxon>
        <taxon>Actinomycetes</taxon>
        <taxon>Micrococcales</taxon>
        <taxon>Microbacteriaceae</taxon>
        <taxon>Plantibacter</taxon>
    </lineage>
</organism>
<feature type="domain" description="AAA" evidence="18">
    <location>
        <begin position="277"/>
        <end position="408"/>
    </location>
</feature>
<dbReference type="Gene3D" id="3.40.50.300">
    <property type="entry name" value="P-loop containing nucleotide triphosphate hydrolases"/>
    <property type="match status" value="1"/>
</dbReference>
<dbReference type="GO" id="GO:0005524">
    <property type="term" value="F:ATP binding"/>
    <property type="evidence" value="ECO:0007669"/>
    <property type="project" value="UniProtKB-KW"/>
</dbReference>
<evidence type="ECO:0000256" key="10">
    <source>
        <dbReference type="ARBA" id="ARBA00022741"/>
    </source>
</evidence>
<evidence type="ECO:0000256" key="9">
    <source>
        <dbReference type="ARBA" id="ARBA00022692"/>
    </source>
</evidence>
<keyword evidence="9" id="KW-0812">Transmembrane</keyword>
<keyword evidence="7" id="KW-0997">Cell inner membrane</keyword>
<dbReference type="NCBIfam" id="TIGR01007">
    <property type="entry name" value="eps_fam"/>
    <property type="match status" value="1"/>
</dbReference>
<evidence type="ECO:0000256" key="6">
    <source>
        <dbReference type="ARBA" id="ARBA00022475"/>
    </source>
</evidence>
<dbReference type="PANTHER" id="PTHR32309:SF13">
    <property type="entry name" value="FERRIC ENTEROBACTIN TRANSPORT PROTEIN FEPE"/>
    <property type="match status" value="1"/>
</dbReference>
<evidence type="ECO:0000259" key="17">
    <source>
        <dbReference type="Pfam" id="PF02706"/>
    </source>
</evidence>
<dbReference type="GO" id="GO:0042802">
    <property type="term" value="F:identical protein binding"/>
    <property type="evidence" value="ECO:0007669"/>
    <property type="project" value="UniProtKB-ARBA"/>
</dbReference>
<comment type="similarity">
    <text evidence="3">Belongs to the CpsD/CapB family.</text>
</comment>
<gene>
    <name evidence="19" type="ORF">EDD42_1503</name>
</gene>
<feature type="domain" description="Polysaccharide chain length determinant N-terminal" evidence="17">
    <location>
        <begin position="1"/>
        <end position="68"/>
    </location>
</feature>
<evidence type="ECO:0000256" key="16">
    <source>
        <dbReference type="ARBA" id="ARBA00051245"/>
    </source>
</evidence>
<protein>
    <recommendedName>
        <fullName evidence="5">non-specific protein-tyrosine kinase</fullName>
        <ecNumber evidence="5">2.7.10.2</ecNumber>
    </recommendedName>
</protein>
<dbReference type="InterPro" id="IPR050445">
    <property type="entry name" value="Bact_polysacc_biosynth/exp"/>
</dbReference>
<comment type="subcellular location">
    <subcellularLocation>
        <location evidence="1">Cell inner membrane</location>
        <topology evidence="1">Multi-pass membrane protein</topology>
    </subcellularLocation>
</comment>
<keyword evidence="14" id="KW-0472">Membrane</keyword>
<evidence type="ECO:0000256" key="7">
    <source>
        <dbReference type="ARBA" id="ARBA00022519"/>
    </source>
</evidence>
<evidence type="ECO:0000256" key="3">
    <source>
        <dbReference type="ARBA" id="ARBA00007316"/>
    </source>
</evidence>
<dbReference type="EMBL" id="RKHL01000001">
    <property type="protein sequence ID" value="ROR81442.1"/>
    <property type="molecule type" value="Genomic_DNA"/>
</dbReference>
<comment type="caution">
    <text evidence="19">The sequence shown here is derived from an EMBL/GenBank/DDBJ whole genome shotgun (WGS) entry which is preliminary data.</text>
</comment>
<reference evidence="19 20" key="1">
    <citation type="submission" date="2018-11" db="EMBL/GenBank/DDBJ databases">
        <title>Sequencing the genomes of 1000 actinobacteria strains.</title>
        <authorList>
            <person name="Klenk H.-P."/>
        </authorList>
    </citation>
    <scope>NUCLEOTIDE SEQUENCE [LARGE SCALE GENOMIC DNA]</scope>
    <source>
        <strain evidence="19 20">DSM 14012</strain>
    </source>
</reference>
<dbReference type="InterPro" id="IPR025669">
    <property type="entry name" value="AAA_dom"/>
</dbReference>
<dbReference type="FunFam" id="3.40.50.300:FF:000527">
    <property type="entry name" value="Tyrosine-protein kinase etk"/>
    <property type="match status" value="1"/>
</dbReference>
<comment type="similarity">
    <text evidence="4">Belongs to the etk/wzc family.</text>
</comment>
<evidence type="ECO:0000256" key="14">
    <source>
        <dbReference type="ARBA" id="ARBA00023136"/>
    </source>
</evidence>
<keyword evidence="11" id="KW-0418">Kinase</keyword>
<dbReference type="InterPro" id="IPR005702">
    <property type="entry name" value="Wzc-like_C"/>
</dbReference>
<dbReference type="Pfam" id="PF13614">
    <property type="entry name" value="AAA_31"/>
    <property type="match status" value="1"/>
</dbReference>
<evidence type="ECO:0000256" key="2">
    <source>
        <dbReference type="ARBA" id="ARBA00006683"/>
    </source>
</evidence>
<keyword evidence="6" id="KW-1003">Cell membrane</keyword>
<evidence type="ECO:0000256" key="4">
    <source>
        <dbReference type="ARBA" id="ARBA00008883"/>
    </source>
</evidence>
<evidence type="ECO:0000256" key="12">
    <source>
        <dbReference type="ARBA" id="ARBA00022840"/>
    </source>
</evidence>
<comment type="catalytic activity">
    <reaction evidence="16">
        <text>L-tyrosyl-[protein] + ATP = O-phospho-L-tyrosyl-[protein] + ADP + H(+)</text>
        <dbReference type="Rhea" id="RHEA:10596"/>
        <dbReference type="Rhea" id="RHEA-COMP:10136"/>
        <dbReference type="Rhea" id="RHEA-COMP:20101"/>
        <dbReference type="ChEBI" id="CHEBI:15378"/>
        <dbReference type="ChEBI" id="CHEBI:30616"/>
        <dbReference type="ChEBI" id="CHEBI:46858"/>
        <dbReference type="ChEBI" id="CHEBI:61978"/>
        <dbReference type="ChEBI" id="CHEBI:456216"/>
        <dbReference type="EC" id="2.7.10.2"/>
    </reaction>
</comment>
<keyword evidence="13" id="KW-1133">Transmembrane helix</keyword>
<dbReference type="PANTHER" id="PTHR32309">
    <property type="entry name" value="TYROSINE-PROTEIN KINASE"/>
    <property type="match status" value="1"/>
</dbReference>
<evidence type="ECO:0000256" key="11">
    <source>
        <dbReference type="ARBA" id="ARBA00022777"/>
    </source>
</evidence>
<name>A0A3N2C1T7_9MICO</name>
<dbReference type="SUPFAM" id="SSF52540">
    <property type="entry name" value="P-loop containing nucleoside triphosphate hydrolases"/>
    <property type="match status" value="1"/>
</dbReference>
<dbReference type="CDD" id="cd05387">
    <property type="entry name" value="BY-kinase"/>
    <property type="match status" value="1"/>
</dbReference>
<keyword evidence="12" id="KW-0067">ATP-binding</keyword>